<dbReference type="SUPFAM" id="SSF90229">
    <property type="entry name" value="CCCH zinc finger"/>
    <property type="match status" value="2"/>
</dbReference>
<evidence type="ECO:0000313" key="8">
    <source>
        <dbReference type="Proteomes" id="UP000026915"/>
    </source>
</evidence>
<dbReference type="EMBL" id="CM001884">
    <property type="protein sequence ID" value="EOY26522.1"/>
    <property type="molecule type" value="Genomic_DNA"/>
</dbReference>
<gene>
    <name evidence="7" type="ORF">TCM_028312</name>
</gene>
<sequence length="261" mass="29396">MLSNYNMNISRDANEPMLQWWPQHPIQGKDIETSCLIEYPSFKKRRICENFFANPSILVAMEEVASGSFKARQCGPKWKEFADDSKKLCRMFCNGRNCSYGGRCRFLHVIPDKFRDISMINIVPGAGPVSQNRGSGELDCKGSVGSLSVGNEGVPKQASWKTKLCNNWKMTGGCAYGKACCYAHGETELQKLHGHFALESWSVPTFAWKDVHKNGNGIGNHIKQQLQETKGSLKRKEIVKLCDIYADWIEDMTTLPTPSYK</sequence>
<dbReference type="InParanoid" id="A0A061GBJ8"/>
<dbReference type="InterPro" id="IPR000571">
    <property type="entry name" value="Znf_CCCH"/>
</dbReference>
<reference evidence="7 8" key="1">
    <citation type="journal article" date="2013" name="Genome Biol.">
        <title>The genome sequence of the most widely cultivated cacao type and its use to identify candidate genes regulating pod color.</title>
        <authorList>
            <person name="Motamayor J.C."/>
            <person name="Mockaitis K."/>
            <person name="Schmutz J."/>
            <person name="Haiminen N."/>
            <person name="Iii D.L."/>
            <person name="Cornejo O."/>
            <person name="Findley S.D."/>
            <person name="Zheng P."/>
            <person name="Utro F."/>
            <person name="Royaert S."/>
            <person name="Saski C."/>
            <person name="Jenkins J."/>
            <person name="Podicheti R."/>
            <person name="Zhao M."/>
            <person name="Scheffler B.E."/>
            <person name="Stack J.C."/>
            <person name="Feltus F.A."/>
            <person name="Mustiga G.M."/>
            <person name="Amores F."/>
            <person name="Phillips W."/>
            <person name="Marelli J.P."/>
            <person name="May G.D."/>
            <person name="Shapiro H."/>
            <person name="Ma J."/>
            <person name="Bustamante C.D."/>
            <person name="Schnell R.J."/>
            <person name="Main D."/>
            <person name="Gilbert D."/>
            <person name="Parida L."/>
            <person name="Kuhn D.N."/>
        </authorList>
    </citation>
    <scope>NUCLEOTIDE SEQUENCE [LARGE SCALE GENOMIC DNA]</scope>
    <source>
        <strain evidence="8">cv. Matina 1-6</strain>
    </source>
</reference>
<keyword evidence="1 5" id="KW-0479">Metal-binding</keyword>
<evidence type="ECO:0000313" key="7">
    <source>
        <dbReference type="EMBL" id="EOY26522.1"/>
    </source>
</evidence>
<dbReference type="PROSITE" id="PS50103">
    <property type="entry name" value="ZF_C3H1"/>
    <property type="match status" value="2"/>
</dbReference>
<accession>A0A061GBJ8</accession>
<dbReference type="Gene3D" id="4.10.1000.10">
    <property type="entry name" value="Zinc finger, CCCH-type"/>
    <property type="match status" value="1"/>
</dbReference>
<dbReference type="PANTHER" id="PTHR12547">
    <property type="entry name" value="CCCH ZINC FINGER/TIS11-RELATED"/>
    <property type="match status" value="1"/>
</dbReference>
<keyword evidence="3 5" id="KW-0863">Zinc-finger</keyword>
<feature type="zinc finger region" description="C3H1-type" evidence="5">
    <location>
        <begin position="159"/>
        <end position="187"/>
    </location>
</feature>
<evidence type="ECO:0000256" key="2">
    <source>
        <dbReference type="ARBA" id="ARBA00022737"/>
    </source>
</evidence>
<keyword evidence="2" id="KW-0677">Repeat</keyword>
<name>A0A061GBJ8_THECC</name>
<evidence type="ECO:0000256" key="1">
    <source>
        <dbReference type="ARBA" id="ARBA00022723"/>
    </source>
</evidence>
<dbReference type="InterPro" id="IPR045877">
    <property type="entry name" value="ZFP36-like"/>
</dbReference>
<dbReference type="Pfam" id="PF00642">
    <property type="entry name" value="zf-CCCH"/>
    <property type="match status" value="1"/>
</dbReference>
<dbReference type="InterPro" id="IPR036855">
    <property type="entry name" value="Znf_CCCH_sf"/>
</dbReference>
<dbReference type="GO" id="GO:0003729">
    <property type="term" value="F:mRNA binding"/>
    <property type="evidence" value="ECO:0007669"/>
    <property type="project" value="InterPro"/>
</dbReference>
<dbReference type="PANTHER" id="PTHR12547:SF178">
    <property type="entry name" value="ZINC FINGER CCCH DOMAIN-CONTAINING PROTEIN 14"/>
    <property type="match status" value="1"/>
</dbReference>
<dbReference type="HOGENOM" id="CLU_060653_1_0_1"/>
<dbReference type="OMA" id="CDIYADW"/>
<evidence type="ECO:0000256" key="4">
    <source>
        <dbReference type="ARBA" id="ARBA00022833"/>
    </source>
</evidence>
<dbReference type="eggNOG" id="KOG1677">
    <property type="taxonomic scope" value="Eukaryota"/>
</dbReference>
<keyword evidence="4 5" id="KW-0862">Zinc</keyword>
<dbReference type="STRING" id="3641.A0A061GBJ8"/>
<evidence type="ECO:0000259" key="6">
    <source>
        <dbReference type="PROSITE" id="PS50103"/>
    </source>
</evidence>
<keyword evidence="8" id="KW-1185">Reference proteome</keyword>
<proteinExistence type="predicted"/>
<dbReference type="Gramene" id="EOY26522">
    <property type="protein sequence ID" value="EOY26522"/>
    <property type="gene ID" value="TCM_028312"/>
</dbReference>
<organism evidence="7 8">
    <name type="scientific">Theobroma cacao</name>
    <name type="common">Cacao</name>
    <name type="synonym">Cocoa</name>
    <dbReference type="NCBI Taxonomy" id="3641"/>
    <lineage>
        <taxon>Eukaryota</taxon>
        <taxon>Viridiplantae</taxon>
        <taxon>Streptophyta</taxon>
        <taxon>Embryophyta</taxon>
        <taxon>Tracheophyta</taxon>
        <taxon>Spermatophyta</taxon>
        <taxon>Magnoliopsida</taxon>
        <taxon>eudicotyledons</taxon>
        <taxon>Gunneridae</taxon>
        <taxon>Pentapetalae</taxon>
        <taxon>rosids</taxon>
        <taxon>malvids</taxon>
        <taxon>Malvales</taxon>
        <taxon>Malvaceae</taxon>
        <taxon>Byttnerioideae</taxon>
        <taxon>Theobroma</taxon>
    </lineage>
</organism>
<dbReference type="GO" id="GO:0008270">
    <property type="term" value="F:zinc ion binding"/>
    <property type="evidence" value="ECO:0007669"/>
    <property type="project" value="UniProtKB-KW"/>
</dbReference>
<dbReference type="FunFam" id="4.10.1000.10:FF:000003">
    <property type="entry name" value="Zinc finger CCCH domain-containing protein"/>
    <property type="match status" value="1"/>
</dbReference>
<dbReference type="Proteomes" id="UP000026915">
    <property type="component" value="Chromosome 6"/>
</dbReference>
<dbReference type="SMART" id="SM00356">
    <property type="entry name" value="ZnF_C3H1"/>
    <property type="match status" value="2"/>
</dbReference>
<dbReference type="GO" id="GO:0006355">
    <property type="term" value="P:regulation of DNA-templated transcription"/>
    <property type="evidence" value="ECO:0007669"/>
    <property type="project" value="UniProtKB-ARBA"/>
</dbReference>
<protein>
    <submittedName>
        <fullName evidence="7">Uncharacterized protein isoform 1</fullName>
    </submittedName>
</protein>
<feature type="domain" description="C3H1-type" evidence="6">
    <location>
        <begin position="159"/>
        <end position="187"/>
    </location>
</feature>
<feature type="domain" description="C3H1-type" evidence="6">
    <location>
        <begin position="83"/>
        <end position="111"/>
    </location>
</feature>
<feature type="zinc finger region" description="C3H1-type" evidence="5">
    <location>
        <begin position="83"/>
        <end position="111"/>
    </location>
</feature>
<evidence type="ECO:0000256" key="5">
    <source>
        <dbReference type="PROSITE-ProRule" id="PRU00723"/>
    </source>
</evidence>
<evidence type="ECO:0000256" key="3">
    <source>
        <dbReference type="ARBA" id="ARBA00022771"/>
    </source>
</evidence>
<dbReference type="AlphaFoldDB" id="A0A061GBJ8"/>